<proteinExistence type="predicted"/>
<name>A0ABQ6FAS1_9RHOO</name>
<accession>A0ABQ6FAS1</accession>
<protein>
    <recommendedName>
        <fullName evidence="3">DUF1320 domain-containing protein</fullName>
    </recommendedName>
</protein>
<dbReference type="Proteomes" id="UP001157167">
    <property type="component" value="Unassembled WGS sequence"/>
</dbReference>
<comment type="caution">
    <text evidence="1">The sequence shown here is derived from an EMBL/GenBank/DDBJ whole genome shotgun (WGS) entry which is preliminary data.</text>
</comment>
<organism evidence="1 2">
    <name type="scientific">Zoogloea oryzae</name>
    <dbReference type="NCBI Taxonomy" id="310767"/>
    <lineage>
        <taxon>Bacteria</taxon>
        <taxon>Pseudomonadati</taxon>
        <taxon>Pseudomonadota</taxon>
        <taxon>Betaproteobacteria</taxon>
        <taxon>Rhodocyclales</taxon>
        <taxon>Zoogloeaceae</taxon>
        <taxon>Zoogloea</taxon>
    </lineage>
</organism>
<evidence type="ECO:0008006" key="3">
    <source>
        <dbReference type="Google" id="ProtNLM"/>
    </source>
</evidence>
<evidence type="ECO:0000313" key="1">
    <source>
        <dbReference type="EMBL" id="GLT22688.1"/>
    </source>
</evidence>
<evidence type="ECO:0000313" key="2">
    <source>
        <dbReference type="Proteomes" id="UP001157167"/>
    </source>
</evidence>
<dbReference type="Pfam" id="PF07030">
    <property type="entry name" value="Phage_Mu_Gp36"/>
    <property type="match status" value="1"/>
</dbReference>
<reference evidence="2" key="1">
    <citation type="journal article" date="2019" name="Int. J. Syst. Evol. Microbiol.">
        <title>The Global Catalogue of Microorganisms (GCM) 10K type strain sequencing project: providing services to taxonomists for standard genome sequencing and annotation.</title>
        <authorList>
            <consortium name="The Broad Institute Genomics Platform"/>
            <consortium name="The Broad Institute Genome Sequencing Center for Infectious Disease"/>
            <person name="Wu L."/>
            <person name="Ma J."/>
        </authorList>
    </citation>
    <scope>NUCLEOTIDE SEQUENCE [LARGE SCALE GENOMIC DNA]</scope>
    <source>
        <strain evidence="2">NBRC 102407</strain>
    </source>
</reference>
<dbReference type="InterPro" id="IPR009752">
    <property type="entry name" value="Phage_Mu_GpJ"/>
</dbReference>
<gene>
    <name evidence="1" type="ORF">GCM10007933_21480</name>
</gene>
<dbReference type="RefSeq" id="WP_284187973.1">
    <property type="nucleotide sequence ID" value="NZ_BSPX01000029.1"/>
</dbReference>
<dbReference type="EMBL" id="BSPX01000029">
    <property type="protein sequence ID" value="GLT22688.1"/>
    <property type="molecule type" value="Genomic_DNA"/>
</dbReference>
<keyword evidence="2" id="KW-1185">Reference proteome</keyword>
<sequence>MSFATRADLLARGSANRIAQLAVPTDMDMAPRDAVRAVLDGADVASFPADQQPALAGALAAVNDALSDADALILSYGIPEDAITPMLTRLACTIALYNLQGVERMTEAMQKQYDAVLAMLKSHAKGEISLIPAAPTDPAESDDLAIIESQPRRYGGAAPAAAEDW</sequence>